<reference evidence="3 4" key="1">
    <citation type="submission" date="2019-07" db="EMBL/GenBank/DDBJ databases">
        <title>New species of Amycolatopsis and Streptomyces.</title>
        <authorList>
            <person name="Duangmal K."/>
            <person name="Teo W.F.A."/>
            <person name="Lipun K."/>
        </authorList>
    </citation>
    <scope>NUCLEOTIDE SEQUENCE [LARGE SCALE GENOMIC DNA]</scope>
    <source>
        <strain evidence="3 4">TISTR 2346</strain>
    </source>
</reference>
<keyword evidence="3" id="KW-0067">ATP-binding</keyword>
<name>A0A5N8WGI0_9ACTN</name>
<dbReference type="EMBL" id="VJZE01000472">
    <property type="protein sequence ID" value="MPY45564.1"/>
    <property type="molecule type" value="Genomic_DNA"/>
</dbReference>
<protein>
    <submittedName>
        <fullName evidence="3">ATP-binding protein</fullName>
    </submittedName>
</protein>
<evidence type="ECO:0000313" key="4">
    <source>
        <dbReference type="Proteomes" id="UP000326979"/>
    </source>
</evidence>
<dbReference type="RefSeq" id="WP_152790494.1">
    <property type="nucleotide sequence ID" value="NZ_BAABEQ010000023.1"/>
</dbReference>
<dbReference type="OrthoDB" id="4248969at2"/>
<feature type="region of interest" description="Disordered" evidence="1">
    <location>
        <begin position="41"/>
        <end position="104"/>
    </location>
</feature>
<keyword evidence="3" id="KW-0547">Nucleotide-binding</keyword>
<keyword evidence="2" id="KW-0732">Signal</keyword>
<accession>A0A5N8WGI0</accession>
<feature type="compositionally biased region" description="Polar residues" evidence="1">
    <location>
        <begin position="41"/>
        <end position="56"/>
    </location>
</feature>
<evidence type="ECO:0000256" key="2">
    <source>
        <dbReference type="SAM" id="SignalP"/>
    </source>
</evidence>
<proteinExistence type="predicted"/>
<dbReference type="GO" id="GO:0005524">
    <property type="term" value="F:ATP binding"/>
    <property type="evidence" value="ECO:0007669"/>
    <property type="project" value="UniProtKB-KW"/>
</dbReference>
<dbReference type="AlphaFoldDB" id="A0A5N8WGI0"/>
<sequence length="124" mass="11393">MKQVAAKTLGVAALGAAIAAAGAGAASAATALPAAPDASKTLGTVTKSLPTENVSKTLPGAGEVATQGQSALGTGVAAAQPTADKVIPDGKSAPTTKLLGGLRPGGLGKGAGVNTLPLGGATGV</sequence>
<evidence type="ECO:0000256" key="1">
    <source>
        <dbReference type="SAM" id="MobiDB-lite"/>
    </source>
</evidence>
<comment type="caution">
    <text evidence="3">The sequence shown here is derived from an EMBL/GenBank/DDBJ whole genome shotgun (WGS) entry which is preliminary data.</text>
</comment>
<gene>
    <name evidence="3" type="ORF">FNH04_38380</name>
</gene>
<keyword evidence="4" id="KW-1185">Reference proteome</keyword>
<feature type="chain" id="PRO_5024844232" evidence="2">
    <location>
        <begin position="29"/>
        <end position="124"/>
    </location>
</feature>
<evidence type="ECO:0000313" key="3">
    <source>
        <dbReference type="EMBL" id="MPY45564.1"/>
    </source>
</evidence>
<dbReference type="Proteomes" id="UP000326979">
    <property type="component" value="Unassembled WGS sequence"/>
</dbReference>
<feature type="signal peptide" evidence="2">
    <location>
        <begin position="1"/>
        <end position="28"/>
    </location>
</feature>
<organism evidence="3 4">
    <name type="scientific">Streptomyces phyllanthi</name>
    <dbReference type="NCBI Taxonomy" id="1803180"/>
    <lineage>
        <taxon>Bacteria</taxon>
        <taxon>Bacillati</taxon>
        <taxon>Actinomycetota</taxon>
        <taxon>Actinomycetes</taxon>
        <taxon>Kitasatosporales</taxon>
        <taxon>Streptomycetaceae</taxon>
        <taxon>Streptomyces</taxon>
    </lineage>
</organism>